<keyword evidence="3" id="KW-1185">Reference proteome</keyword>
<comment type="caution">
    <text evidence="2">The sequence shown here is derived from an EMBL/GenBank/DDBJ whole genome shotgun (WGS) entry which is preliminary data.</text>
</comment>
<keyword evidence="1" id="KW-0472">Membrane</keyword>
<keyword evidence="1" id="KW-1133">Transmembrane helix</keyword>
<evidence type="ECO:0000313" key="3">
    <source>
        <dbReference type="Proteomes" id="UP000298663"/>
    </source>
</evidence>
<evidence type="ECO:0000256" key="1">
    <source>
        <dbReference type="SAM" id="Phobius"/>
    </source>
</evidence>
<protein>
    <submittedName>
        <fullName evidence="2">Uncharacterized protein</fullName>
    </submittedName>
</protein>
<keyword evidence="1" id="KW-0812">Transmembrane</keyword>
<sequence>MPPRSSEPAFVRRSSDRFALLGVFRVVLKLGKTRFQADSVVCLPPSTMLKIPRNAVFVVAAIGVLANAQTFETGDNSTVTGCSSHCRVEDPTLECWNKTLNFFERVLLGQMRHYIAVQINIDQWHRRNDKHYVMDFAKVEQRAQKAMESHLVHDDLLNKTIVDNLVKSMIARVGEESRHEISWVPHFSCPLPCEHRSVVWRNLFIASMVLNVCLAIAVVPFIVQMVKHDNAHASESLIR</sequence>
<name>A0A4V5ZZK8_STECR</name>
<feature type="transmembrane region" description="Helical" evidence="1">
    <location>
        <begin position="203"/>
        <end position="223"/>
    </location>
</feature>
<gene>
    <name evidence="2" type="ORF">L596_023872</name>
</gene>
<dbReference type="OrthoDB" id="5838962at2759"/>
<dbReference type="STRING" id="34508.A0A4V5ZZK8"/>
<accession>A0A4V5ZZK8</accession>
<proteinExistence type="predicted"/>
<dbReference type="AlphaFoldDB" id="A0A4V5ZZK8"/>
<organism evidence="2 3">
    <name type="scientific">Steinernema carpocapsae</name>
    <name type="common">Entomopathogenic nematode</name>
    <dbReference type="NCBI Taxonomy" id="34508"/>
    <lineage>
        <taxon>Eukaryota</taxon>
        <taxon>Metazoa</taxon>
        <taxon>Ecdysozoa</taxon>
        <taxon>Nematoda</taxon>
        <taxon>Chromadorea</taxon>
        <taxon>Rhabditida</taxon>
        <taxon>Tylenchina</taxon>
        <taxon>Panagrolaimomorpha</taxon>
        <taxon>Strongyloidoidea</taxon>
        <taxon>Steinernematidae</taxon>
        <taxon>Steinernema</taxon>
    </lineage>
</organism>
<reference evidence="2 3" key="1">
    <citation type="journal article" date="2015" name="Genome Biol.">
        <title>Comparative genomics of Steinernema reveals deeply conserved gene regulatory networks.</title>
        <authorList>
            <person name="Dillman A.R."/>
            <person name="Macchietto M."/>
            <person name="Porter C.F."/>
            <person name="Rogers A."/>
            <person name="Williams B."/>
            <person name="Antoshechkin I."/>
            <person name="Lee M.M."/>
            <person name="Goodwin Z."/>
            <person name="Lu X."/>
            <person name="Lewis E.E."/>
            <person name="Goodrich-Blair H."/>
            <person name="Stock S.P."/>
            <person name="Adams B.J."/>
            <person name="Sternberg P.W."/>
            <person name="Mortazavi A."/>
        </authorList>
    </citation>
    <scope>NUCLEOTIDE SEQUENCE [LARGE SCALE GENOMIC DNA]</scope>
    <source>
        <strain evidence="2 3">ALL</strain>
    </source>
</reference>
<reference evidence="2 3" key="2">
    <citation type="journal article" date="2019" name="G3 (Bethesda)">
        <title>Hybrid Assembly of the Genome of the Entomopathogenic Nematode Steinernema carpocapsae Identifies the X-Chromosome.</title>
        <authorList>
            <person name="Serra L."/>
            <person name="Macchietto M."/>
            <person name="Macias-Munoz A."/>
            <person name="McGill C.J."/>
            <person name="Rodriguez I.M."/>
            <person name="Rodriguez B."/>
            <person name="Murad R."/>
            <person name="Mortazavi A."/>
        </authorList>
    </citation>
    <scope>NUCLEOTIDE SEQUENCE [LARGE SCALE GENOMIC DNA]</scope>
    <source>
        <strain evidence="2 3">ALL</strain>
    </source>
</reference>
<evidence type="ECO:0000313" key="2">
    <source>
        <dbReference type="EMBL" id="TKR67775.1"/>
    </source>
</evidence>
<dbReference type="Proteomes" id="UP000298663">
    <property type="component" value="Unassembled WGS sequence"/>
</dbReference>
<dbReference type="EMBL" id="AZBU02000008">
    <property type="protein sequence ID" value="TKR67775.1"/>
    <property type="molecule type" value="Genomic_DNA"/>
</dbReference>